<evidence type="ECO:0000256" key="2">
    <source>
        <dbReference type="ARBA" id="ARBA00023136"/>
    </source>
</evidence>
<evidence type="ECO:0000256" key="3">
    <source>
        <dbReference type="SAM" id="Phobius"/>
    </source>
</evidence>
<dbReference type="Proteomes" id="UP001630127">
    <property type="component" value="Unassembled WGS sequence"/>
</dbReference>
<dbReference type="EMBL" id="JBJUIK010000003">
    <property type="protein sequence ID" value="KAL3532160.1"/>
    <property type="molecule type" value="Genomic_DNA"/>
</dbReference>
<dbReference type="AlphaFoldDB" id="A0ABD3ALT5"/>
<reference evidence="4 5" key="1">
    <citation type="submission" date="2024-11" db="EMBL/GenBank/DDBJ databases">
        <title>A near-complete genome assembly of Cinchona calisaya.</title>
        <authorList>
            <person name="Lian D.C."/>
            <person name="Zhao X.W."/>
            <person name="Wei L."/>
        </authorList>
    </citation>
    <scope>NUCLEOTIDE SEQUENCE [LARGE SCALE GENOMIC DNA]</scope>
    <source>
        <tissue evidence="4">Nenye</tissue>
    </source>
</reference>
<evidence type="ECO:0000256" key="1">
    <source>
        <dbReference type="ARBA" id="ARBA00004370"/>
    </source>
</evidence>
<dbReference type="GO" id="GO:0016020">
    <property type="term" value="C:membrane"/>
    <property type="evidence" value="ECO:0007669"/>
    <property type="project" value="UniProtKB-SubCell"/>
</dbReference>
<keyword evidence="3" id="KW-0812">Transmembrane</keyword>
<keyword evidence="3" id="KW-1133">Transmembrane helix</keyword>
<accession>A0ABD3ALT5</accession>
<keyword evidence="2 3" id="KW-0472">Membrane</keyword>
<feature type="transmembrane region" description="Helical" evidence="3">
    <location>
        <begin position="92"/>
        <end position="115"/>
    </location>
</feature>
<dbReference type="InterPro" id="IPR044839">
    <property type="entry name" value="NDR1-like"/>
</dbReference>
<comment type="subcellular location">
    <subcellularLocation>
        <location evidence="1">Membrane</location>
    </subcellularLocation>
</comment>
<organism evidence="4 5">
    <name type="scientific">Cinchona calisaya</name>
    <dbReference type="NCBI Taxonomy" id="153742"/>
    <lineage>
        <taxon>Eukaryota</taxon>
        <taxon>Viridiplantae</taxon>
        <taxon>Streptophyta</taxon>
        <taxon>Embryophyta</taxon>
        <taxon>Tracheophyta</taxon>
        <taxon>Spermatophyta</taxon>
        <taxon>Magnoliopsida</taxon>
        <taxon>eudicotyledons</taxon>
        <taxon>Gunneridae</taxon>
        <taxon>Pentapetalae</taxon>
        <taxon>asterids</taxon>
        <taxon>lamiids</taxon>
        <taxon>Gentianales</taxon>
        <taxon>Rubiaceae</taxon>
        <taxon>Cinchonoideae</taxon>
        <taxon>Cinchoneae</taxon>
        <taxon>Cinchona</taxon>
    </lineage>
</organism>
<comment type="caution">
    <text evidence="4">The sequence shown here is derived from an EMBL/GenBank/DDBJ whole genome shotgun (WGS) entry which is preliminary data.</text>
</comment>
<dbReference type="PANTHER" id="PTHR31234:SF55">
    <property type="entry name" value="LATE EMBRYOGENESIS ABUNDANT (LEA) HYDROXYPROLINE-RICH GLYCOPROTEIN FAMILY"/>
    <property type="match status" value="1"/>
</dbReference>
<dbReference type="PANTHER" id="PTHR31234">
    <property type="entry name" value="LATE EMBRYOGENESIS ABUNDANT (LEA) HYDROXYPROLINE-RICH GLYCOPROTEIN FAMILY"/>
    <property type="match status" value="1"/>
</dbReference>
<protein>
    <recommendedName>
        <fullName evidence="6">Late embryogenesis abundant protein LEA-2 subgroup domain-containing protein</fullName>
    </recommendedName>
</protein>
<evidence type="ECO:0000313" key="4">
    <source>
        <dbReference type="EMBL" id="KAL3532160.1"/>
    </source>
</evidence>
<sequence>MASSSDKQYVMGYPSMNNMYSQPPPSPGYAMPCQPGAYPPPMQPPYNGYPGMPESKKYFTPSFNVWYNSREYGPMGWEPEEDNSSSKGFGRLMLVTMVTLITSMCMVSLVIWFLFGTQVPEFHVASLSVSNFDMNDSMIAAKWDVNVTVFNSNRDLKVEFIPIKASVFYKNVPLALSAIEPFHLQGAHLHEFQIKMDNGKAIISKPLMAEEINSGHSSGHLFVSVRLSLGAKFSTNSIWRKETLRVFCENLILNFASKGGNGTLAEDGQTECLIFT</sequence>
<gene>
    <name evidence="4" type="ORF">ACH5RR_005681</name>
</gene>
<proteinExistence type="predicted"/>
<name>A0ABD3ALT5_9GENT</name>
<evidence type="ECO:0000313" key="5">
    <source>
        <dbReference type="Proteomes" id="UP001630127"/>
    </source>
</evidence>
<keyword evidence="5" id="KW-1185">Reference proteome</keyword>
<evidence type="ECO:0008006" key="6">
    <source>
        <dbReference type="Google" id="ProtNLM"/>
    </source>
</evidence>